<dbReference type="InterPro" id="IPR005900">
    <property type="entry name" value="6-phosphogluconolactonase_DevB"/>
</dbReference>
<evidence type="ECO:0000259" key="8">
    <source>
        <dbReference type="Pfam" id="PF01182"/>
    </source>
</evidence>
<comment type="catalytic activity">
    <reaction evidence="1 7">
        <text>6-phospho-D-glucono-1,5-lactone + H2O = 6-phospho-D-gluconate + H(+)</text>
        <dbReference type="Rhea" id="RHEA:12556"/>
        <dbReference type="ChEBI" id="CHEBI:15377"/>
        <dbReference type="ChEBI" id="CHEBI:15378"/>
        <dbReference type="ChEBI" id="CHEBI:57955"/>
        <dbReference type="ChEBI" id="CHEBI:58759"/>
        <dbReference type="EC" id="3.1.1.31"/>
    </reaction>
</comment>
<dbReference type="InterPro" id="IPR006148">
    <property type="entry name" value="Glc/Gal-6P_isomerase"/>
</dbReference>
<dbReference type="PANTHER" id="PTHR11054">
    <property type="entry name" value="6-PHOSPHOGLUCONOLACTONASE"/>
    <property type="match status" value="1"/>
</dbReference>
<dbReference type="SUPFAM" id="SSF100950">
    <property type="entry name" value="NagB/RpiA/CoA transferase-like"/>
    <property type="match status" value="1"/>
</dbReference>
<keyword evidence="7" id="KW-0378">Hydrolase</keyword>
<comment type="similarity">
    <text evidence="4 7">Belongs to the glucosamine/galactosamine-6-phosphate isomerase family. 6-phosphogluconolactonase subfamily.</text>
</comment>
<gene>
    <name evidence="7" type="primary">pgl</name>
    <name evidence="9" type="ORF">HMPREF3185_01831</name>
</gene>
<dbReference type="InterPro" id="IPR037171">
    <property type="entry name" value="NagB/RpiA_transferase-like"/>
</dbReference>
<evidence type="ECO:0000256" key="6">
    <source>
        <dbReference type="ARBA" id="ARBA00020337"/>
    </source>
</evidence>
<dbReference type="PANTHER" id="PTHR11054:SF0">
    <property type="entry name" value="6-PHOSPHOGLUCONOLACTONASE"/>
    <property type="match status" value="1"/>
</dbReference>
<evidence type="ECO:0000256" key="2">
    <source>
        <dbReference type="ARBA" id="ARBA00002681"/>
    </source>
</evidence>
<dbReference type="GO" id="GO:0006098">
    <property type="term" value="P:pentose-phosphate shunt"/>
    <property type="evidence" value="ECO:0007669"/>
    <property type="project" value="UniProtKB-UniPathway"/>
</dbReference>
<sequence length="236" mass="26265">MIYHHYPSPEAVARAVAETAFVKPSQAGWVHIALSGGSTPRLLFELLAEEPLRSAVDWSRVHLYWVDERCVPPTDPDSNYGMTEATLLRHVPIPQDQVHRIAGEKLPEREAKDYCWLVGSELPFDGAFPVFDIVLLGLGEDGHTSSIFPHQMELLTEEAPYAVGISPKGQPRIAMTGPTILAAKRILFHTTGEKKAPILRYIVEQAPEADAYPAAYIFRQRADVELYTDVALPIKL</sequence>
<evidence type="ECO:0000256" key="1">
    <source>
        <dbReference type="ARBA" id="ARBA00000832"/>
    </source>
</evidence>
<dbReference type="PATRIC" id="fig|322095.3.peg.1807"/>
<evidence type="ECO:0000256" key="4">
    <source>
        <dbReference type="ARBA" id="ARBA00010662"/>
    </source>
</evidence>
<evidence type="ECO:0000313" key="9">
    <source>
        <dbReference type="EMBL" id="KXB73997.1"/>
    </source>
</evidence>
<dbReference type="GO" id="GO:0005975">
    <property type="term" value="P:carbohydrate metabolic process"/>
    <property type="evidence" value="ECO:0007669"/>
    <property type="project" value="UniProtKB-UniRule"/>
</dbReference>
<dbReference type="CDD" id="cd01400">
    <property type="entry name" value="6PGL"/>
    <property type="match status" value="1"/>
</dbReference>
<evidence type="ECO:0000256" key="3">
    <source>
        <dbReference type="ARBA" id="ARBA00004961"/>
    </source>
</evidence>
<dbReference type="EMBL" id="LSDK01000129">
    <property type="protein sequence ID" value="KXB73997.1"/>
    <property type="molecule type" value="Genomic_DNA"/>
</dbReference>
<dbReference type="OrthoDB" id="9810967at2"/>
<dbReference type="EC" id="3.1.1.31" evidence="5 7"/>
<proteinExistence type="inferred from homology"/>
<dbReference type="RefSeq" id="WP_060935905.1">
    <property type="nucleotide sequence ID" value="NZ_KQ960462.1"/>
</dbReference>
<comment type="function">
    <text evidence="2 7">Hydrolysis of 6-phosphogluconolactone to 6-phosphogluconate.</text>
</comment>
<dbReference type="NCBIfam" id="TIGR01198">
    <property type="entry name" value="pgl"/>
    <property type="match status" value="1"/>
</dbReference>
<dbReference type="Gene3D" id="3.40.50.1360">
    <property type="match status" value="1"/>
</dbReference>
<dbReference type="UniPathway" id="UPA00115">
    <property type="reaction ID" value="UER00409"/>
</dbReference>
<dbReference type="GO" id="GO:0017057">
    <property type="term" value="F:6-phosphogluconolactonase activity"/>
    <property type="evidence" value="ECO:0007669"/>
    <property type="project" value="UniProtKB-UniRule"/>
</dbReference>
<feature type="domain" description="Glucosamine/galactosamine-6-phosphate isomerase" evidence="8">
    <location>
        <begin position="10"/>
        <end position="221"/>
    </location>
</feature>
<evidence type="ECO:0000313" key="10">
    <source>
        <dbReference type="Proteomes" id="UP000070224"/>
    </source>
</evidence>
<accession>A0A134B224</accession>
<evidence type="ECO:0000256" key="5">
    <source>
        <dbReference type="ARBA" id="ARBA00013198"/>
    </source>
</evidence>
<comment type="caution">
    <text evidence="9">The sequence shown here is derived from an EMBL/GenBank/DDBJ whole genome shotgun (WGS) entry which is preliminary data.</text>
</comment>
<keyword evidence="10" id="KW-1185">Reference proteome</keyword>
<name>A0A134B224_9PORP</name>
<dbReference type="Proteomes" id="UP000070224">
    <property type="component" value="Unassembled WGS sequence"/>
</dbReference>
<comment type="pathway">
    <text evidence="3 7">Carbohydrate degradation; pentose phosphate pathway; D-ribulose 5-phosphate from D-glucose 6-phosphate (oxidative stage): step 2/3.</text>
</comment>
<dbReference type="InterPro" id="IPR039104">
    <property type="entry name" value="6PGL"/>
</dbReference>
<dbReference type="AlphaFoldDB" id="A0A134B224"/>
<evidence type="ECO:0000256" key="7">
    <source>
        <dbReference type="RuleBase" id="RU365095"/>
    </source>
</evidence>
<reference evidence="10" key="1">
    <citation type="submission" date="2016-01" db="EMBL/GenBank/DDBJ databases">
        <authorList>
            <person name="Mitreva M."/>
            <person name="Pepin K.H."/>
            <person name="Mihindukulasuriya K.A."/>
            <person name="Fulton R."/>
            <person name="Fronick C."/>
            <person name="O'Laughlin M."/>
            <person name="Miner T."/>
            <person name="Herter B."/>
            <person name="Rosa B.A."/>
            <person name="Cordes M."/>
            <person name="Tomlinson C."/>
            <person name="Wollam A."/>
            <person name="Palsikar V.B."/>
            <person name="Mardis E.R."/>
            <person name="Wilson R.K."/>
        </authorList>
    </citation>
    <scope>NUCLEOTIDE SEQUENCE [LARGE SCALE GENOMIC DNA]</scope>
    <source>
        <strain evidence="10">KA00683</strain>
    </source>
</reference>
<dbReference type="STRING" id="322095.HMPREF3185_01831"/>
<protein>
    <recommendedName>
        <fullName evidence="6 7">6-phosphogluconolactonase</fullName>
        <shortName evidence="7">6PGL</shortName>
        <ecNumber evidence="5 7">3.1.1.31</ecNumber>
    </recommendedName>
</protein>
<organism evidence="9 10">
    <name type="scientific">Porphyromonas somerae</name>
    <dbReference type="NCBI Taxonomy" id="322095"/>
    <lineage>
        <taxon>Bacteria</taxon>
        <taxon>Pseudomonadati</taxon>
        <taxon>Bacteroidota</taxon>
        <taxon>Bacteroidia</taxon>
        <taxon>Bacteroidales</taxon>
        <taxon>Porphyromonadaceae</taxon>
        <taxon>Porphyromonas</taxon>
    </lineage>
</organism>
<dbReference type="Pfam" id="PF01182">
    <property type="entry name" value="Glucosamine_iso"/>
    <property type="match status" value="1"/>
</dbReference>